<comment type="similarity">
    <text evidence="1 6">Belongs to the sigma-70 factor family. ECF subfamily.</text>
</comment>
<dbReference type="Gene3D" id="1.10.10.10">
    <property type="entry name" value="Winged helix-like DNA-binding domain superfamily/Winged helix DNA-binding domain"/>
    <property type="match status" value="1"/>
</dbReference>
<evidence type="ECO:0000313" key="12">
    <source>
        <dbReference type="Proteomes" id="UP000239388"/>
    </source>
</evidence>
<dbReference type="GO" id="GO:0003677">
    <property type="term" value="F:DNA binding"/>
    <property type="evidence" value="ECO:0007669"/>
    <property type="project" value="UniProtKB-KW"/>
</dbReference>
<dbReference type="NCBIfam" id="TIGR02937">
    <property type="entry name" value="sigma70-ECF"/>
    <property type="match status" value="1"/>
</dbReference>
<comment type="caution">
    <text evidence="9">The sequence shown here is derived from an EMBL/GenBank/DDBJ whole genome shotgun (WGS) entry which is preliminary data.</text>
</comment>
<dbReference type="OrthoDB" id="9785675at2"/>
<protein>
    <recommendedName>
        <fullName evidence="6">RNA polymerase sigma factor</fullName>
    </recommendedName>
</protein>
<evidence type="ECO:0000256" key="6">
    <source>
        <dbReference type="RuleBase" id="RU000716"/>
    </source>
</evidence>
<dbReference type="InterPro" id="IPR039425">
    <property type="entry name" value="RNA_pol_sigma-70-like"/>
</dbReference>
<evidence type="ECO:0000256" key="1">
    <source>
        <dbReference type="ARBA" id="ARBA00010641"/>
    </source>
</evidence>
<organism evidence="9 12">
    <name type="scientific">Blastopirellula marina</name>
    <dbReference type="NCBI Taxonomy" id="124"/>
    <lineage>
        <taxon>Bacteria</taxon>
        <taxon>Pseudomonadati</taxon>
        <taxon>Planctomycetota</taxon>
        <taxon>Planctomycetia</taxon>
        <taxon>Pirellulales</taxon>
        <taxon>Pirellulaceae</taxon>
        <taxon>Blastopirellula</taxon>
    </lineage>
</organism>
<evidence type="ECO:0000313" key="10">
    <source>
        <dbReference type="EMBL" id="PQO47990.1"/>
    </source>
</evidence>
<dbReference type="Proteomes" id="UP000237819">
    <property type="component" value="Unassembled WGS sequence"/>
</dbReference>
<dbReference type="Gene3D" id="1.10.1740.10">
    <property type="match status" value="1"/>
</dbReference>
<keyword evidence="4 6" id="KW-0238">DNA-binding</keyword>
<keyword evidence="5 6" id="KW-0804">Transcription</keyword>
<dbReference type="PANTHER" id="PTHR43133:SF51">
    <property type="entry name" value="RNA POLYMERASE SIGMA FACTOR"/>
    <property type="match status" value="1"/>
</dbReference>
<dbReference type="EMBL" id="PUHZ01000002">
    <property type="protein sequence ID" value="PQO47990.1"/>
    <property type="molecule type" value="Genomic_DNA"/>
</dbReference>
<evidence type="ECO:0000259" key="7">
    <source>
        <dbReference type="Pfam" id="PF04542"/>
    </source>
</evidence>
<dbReference type="InterPro" id="IPR014284">
    <property type="entry name" value="RNA_pol_sigma-70_dom"/>
</dbReference>
<dbReference type="AlphaFoldDB" id="A0A2S8FSP5"/>
<keyword evidence="3 6" id="KW-0731">Sigma factor</keyword>
<evidence type="ECO:0000256" key="4">
    <source>
        <dbReference type="ARBA" id="ARBA00023125"/>
    </source>
</evidence>
<sequence>MDDSQLIEQILSGDTASYALLVRKYQDRLFNTLLHFLGSREDAEDIVQESFVQAYLKLATFQGNSLFYTWLYRIAFNVAVSQRRRRKPVYSVDLGRELAGCEPVDDGGGPDDRLQRNENVEQVRAALDTLSEEHRSVLVLRELEGLEYDQIAEVLNTPIGTVRSRLHRARAQLRDHLHLVIPEDQREMLP</sequence>
<evidence type="ECO:0000313" key="11">
    <source>
        <dbReference type="Proteomes" id="UP000237819"/>
    </source>
</evidence>
<dbReference type="Pfam" id="PF04542">
    <property type="entry name" value="Sigma70_r2"/>
    <property type="match status" value="1"/>
</dbReference>
<dbReference type="SUPFAM" id="SSF88946">
    <property type="entry name" value="Sigma2 domain of RNA polymerase sigma factors"/>
    <property type="match status" value="1"/>
</dbReference>
<dbReference type="CDD" id="cd06171">
    <property type="entry name" value="Sigma70_r4"/>
    <property type="match status" value="1"/>
</dbReference>
<evidence type="ECO:0000313" key="9">
    <source>
        <dbReference type="EMBL" id="PQO35199.1"/>
    </source>
</evidence>
<dbReference type="EMBL" id="PUIB01000016">
    <property type="protein sequence ID" value="PQO35199.1"/>
    <property type="molecule type" value="Genomic_DNA"/>
</dbReference>
<evidence type="ECO:0000256" key="3">
    <source>
        <dbReference type="ARBA" id="ARBA00023082"/>
    </source>
</evidence>
<gene>
    <name evidence="10" type="ORF">C5Y93_00970</name>
    <name evidence="9" type="ORF">C5Y98_14720</name>
</gene>
<dbReference type="InterPro" id="IPR013249">
    <property type="entry name" value="RNA_pol_sigma70_r4_t2"/>
</dbReference>
<name>A0A2S8FSP5_9BACT</name>
<dbReference type="PANTHER" id="PTHR43133">
    <property type="entry name" value="RNA POLYMERASE ECF-TYPE SIGMA FACTO"/>
    <property type="match status" value="1"/>
</dbReference>
<dbReference type="GO" id="GO:0016987">
    <property type="term" value="F:sigma factor activity"/>
    <property type="evidence" value="ECO:0007669"/>
    <property type="project" value="UniProtKB-KW"/>
</dbReference>
<feature type="domain" description="RNA polymerase sigma factor 70 region 4 type 2" evidence="8">
    <location>
        <begin position="121"/>
        <end position="173"/>
    </location>
</feature>
<evidence type="ECO:0000256" key="2">
    <source>
        <dbReference type="ARBA" id="ARBA00023015"/>
    </source>
</evidence>
<evidence type="ECO:0000259" key="8">
    <source>
        <dbReference type="Pfam" id="PF08281"/>
    </source>
</evidence>
<evidence type="ECO:0000256" key="5">
    <source>
        <dbReference type="ARBA" id="ARBA00023163"/>
    </source>
</evidence>
<dbReference type="Proteomes" id="UP000239388">
    <property type="component" value="Unassembled WGS sequence"/>
</dbReference>
<dbReference type="InterPro" id="IPR007627">
    <property type="entry name" value="RNA_pol_sigma70_r2"/>
</dbReference>
<dbReference type="PROSITE" id="PS01063">
    <property type="entry name" value="SIGMA70_ECF"/>
    <property type="match status" value="1"/>
</dbReference>
<dbReference type="SUPFAM" id="SSF88659">
    <property type="entry name" value="Sigma3 and sigma4 domains of RNA polymerase sigma factors"/>
    <property type="match status" value="1"/>
</dbReference>
<proteinExistence type="inferred from homology"/>
<dbReference type="InterPro" id="IPR036388">
    <property type="entry name" value="WH-like_DNA-bd_sf"/>
</dbReference>
<accession>A0A2S8FSP5</accession>
<dbReference type="GO" id="GO:0006352">
    <property type="term" value="P:DNA-templated transcription initiation"/>
    <property type="evidence" value="ECO:0007669"/>
    <property type="project" value="InterPro"/>
</dbReference>
<dbReference type="InterPro" id="IPR000838">
    <property type="entry name" value="RNA_pol_sigma70_ECF_CS"/>
</dbReference>
<feature type="domain" description="RNA polymerase sigma-70 region 2" evidence="7">
    <location>
        <begin position="21"/>
        <end position="87"/>
    </location>
</feature>
<dbReference type="Pfam" id="PF08281">
    <property type="entry name" value="Sigma70_r4_2"/>
    <property type="match status" value="1"/>
</dbReference>
<keyword evidence="2 6" id="KW-0805">Transcription regulation</keyword>
<dbReference type="InterPro" id="IPR013325">
    <property type="entry name" value="RNA_pol_sigma_r2"/>
</dbReference>
<dbReference type="InterPro" id="IPR013324">
    <property type="entry name" value="RNA_pol_sigma_r3/r4-like"/>
</dbReference>
<dbReference type="RefSeq" id="WP_105333519.1">
    <property type="nucleotide sequence ID" value="NZ_PUHZ01000002.1"/>
</dbReference>
<reference evidence="11 12" key="1">
    <citation type="submission" date="2018-02" db="EMBL/GenBank/DDBJ databases">
        <title>Comparative genomes isolates from brazilian mangrove.</title>
        <authorList>
            <person name="Araujo J.E."/>
            <person name="Taketani R.G."/>
            <person name="Silva M.C.P."/>
            <person name="Loureco M.V."/>
            <person name="Andreote F.D."/>
        </authorList>
    </citation>
    <scope>NUCLEOTIDE SEQUENCE [LARGE SCALE GENOMIC DNA]</scope>
    <source>
        <strain evidence="9 12">NAP PRIS-MGV</strain>
        <strain evidence="10 11">Nap-Phe MGV</strain>
    </source>
</reference>